<keyword evidence="1" id="KW-0963">Cytoplasm</keyword>
<organism evidence="4 5">
    <name type="scientific">Pelistega indica</name>
    <dbReference type="NCBI Taxonomy" id="1414851"/>
    <lineage>
        <taxon>Bacteria</taxon>
        <taxon>Pseudomonadati</taxon>
        <taxon>Pseudomonadota</taxon>
        <taxon>Betaproteobacteria</taxon>
        <taxon>Burkholderiales</taxon>
        <taxon>Alcaligenaceae</taxon>
        <taxon>Pelistega</taxon>
    </lineage>
</organism>
<dbReference type="GO" id="GO:0008233">
    <property type="term" value="F:peptidase activity"/>
    <property type="evidence" value="ECO:0007669"/>
    <property type="project" value="UniProtKB-KW"/>
</dbReference>
<proteinExistence type="predicted"/>
<gene>
    <name evidence="4" type="ORF">V757_02240</name>
</gene>
<accession>V8G8C1</accession>
<keyword evidence="2" id="KW-0645">Protease</keyword>
<dbReference type="CDD" id="cd01906">
    <property type="entry name" value="proteasome_protease_HslV"/>
    <property type="match status" value="1"/>
</dbReference>
<dbReference type="PANTHER" id="PTHR32194:SF0">
    <property type="entry name" value="ATP-DEPENDENT PROTEASE SUBUNIT HSLV"/>
    <property type="match status" value="1"/>
</dbReference>
<sequence length="192" mass="20142">MTTIVAVKSDVGVVLAGDGRVVAGERIITNNQSKVLRIGQTLYGIAGNTGITSGIIASIESNRSDNTEIPIDVFAAHLAASIRKAIANKETGYPDNDYKYEVIVASYDGLWLLDSDGSCISGRELPFGWDIVATGTGAPVALAAMQTFGEINYVDATIDDIVAAAVRGITLASEYDTNTGGMITPLVLPMQD</sequence>
<evidence type="ECO:0000256" key="2">
    <source>
        <dbReference type="ARBA" id="ARBA00022670"/>
    </source>
</evidence>
<keyword evidence="5" id="KW-1185">Reference proteome</keyword>
<dbReference type="InterPro" id="IPR029055">
    <property type="entry name" value="Ntn_hydrolases_N"/>
</dbReference>
<dbReference type="PANTHER" id="PTHR32194">
    <property type="entry name" value="METALLOPROTEASE TLDD"/>
    <property type="match status" value="1"/>
</dbReference>
<dbReference type="InterPro" id="IPR001353">
    <property type="entry name" value="Proteasome_sua/b"/>
</dbReference>
<dbReference type="GO" id="GO:0051603">
    <property type="term" value="P:proteolysis involved in protein catabolic process"/>
    <property type="evidence" value="ECO:0007669"/>
    <property type="project" value="InterPro"/>
</dbReference>
<keyword evidence="3" id="KW-0378">Hydrolase</keyword>
<dbReference type="AlphaFoldDB" id="V8G8C1"/>
<evidence type="ECO:0008006" key="6">
    <source>
        <dbReference type="Google" id="ProtNLM"/>
    </source>
</evidence>
<name>V8G8C1_9BURK</name>
<dbReference type="Proteomes" id="UP000018766">
    <property type="component" value="Unassembled WGS sequence"/>
</dbReference>
<protein>
    <recommendedName>
        <fullName evidence="6">Peptidase</fullName>
    </recommendedName>
</protein>
<evidence type="ECO:0000256" key="3">
    <source>
        <dbReference type="ARBA" id="ARBA00022801"/>
    </source>
</evidence>
<comment type="caution">
    <text evidence="4">The sequence shown here is derived from an EMBL/GenBank/DDBJ whole genome shotgun (WGS) entry which is preliminary data.</text>
</comment>
<dbReference type="OrthoDB" id="9804884at2"/>
<evidence type="ECO:0000313" key="5">
    <source>
        <dbReference type="Proteomes" id="UP000018766"/>
    </source>
</evidence>
<evidence type="ECO:0000313" key="4">
    <source>
        <dbReference type="EMBL" id="ETD72779.1"/>
    </source>
</evidence>
<dbReference type="GO" id="GO:0005737">
    <property type="term" value="C:cytoplasm"/>
    <property type="evidence" value="ECO:0007669"/>
    <property type="project" value="TreeGrafter"/>
</dbReference>
<reference evidence="4 5" key="1">
    <citation type="submission" date="2013-11" db="EMBL/GenBank/DDBJ databases">
        <title>Genomic analysis of Pelistega sp. HM-7.</title>
        <authorList>
            <person name="Kumbhare S.V."/>
            <person name="Shetty S.A."/>
            <person name="Sharma O."/>
            <person name="Dhotre D.P."/>
        </authorList>
    </citation>
    <scope>NUCLEOTIDE SEQUENCE [LARGE SCALE GENOMIC DNA]</scope>
    <source>
        <strain evidence="4 5">HM-7</strain>
    </source>
</reference>
<dbReference type="GO" id="GO:0005839">
    <property type="term" value="C:proteasome core complex"/>
    <property type="evidence" value="ECO:0007669"/>
    <property type="project" value="InterPro"/>
</dbReference>
<dbReference type="InterPro" id="IPR023333">
    <property type="entry name" value="Proteasome_suB-type"/>
</dbReference>
<evidence type="ECO:0000256" key="1">
    <source>
        <dbReference type="ARBA" id="ARBA00022490"/>
    </source>
</evidence>
<dbReference type="Gene3D" id="3.60.20.10">
    <property type="entry name" value="Glutamine Phosphoribosylpyrophosphate, subunit 1, domain 1"/>
    <property type="match status" value="1"/>
</dbReference>
<dbReference type="Pfam" id="PF00227">
    <property type="entry name" value="Proteasome"/>
    <property type="match status" value="1"/>
</dbReference>
<dbReference type="EMBL" id="AYSV01000020">
    <property type="protein sequence ID" value="ETD72779.1"/>
    <property type="molecule type" value="Genomic_DNA"/>
</dbReference>
<dbReference type="SUPFAM" id="SSF56235">
    <property type="entry name" value="N-terminal nucleophile aminohydrolases (Ntn hydrolases)"/>
    <property type="match status" value="1"/>
</dbReference>
<dbReference type="RefSeq" id="WP_023949457.1">
    <property type="nucleotide sequence ID" value="NZ_AYSV01000020.1"/>
</dbReference>